<name>D7B5G5_NOCDD</name>
<dbReference type="EMBL" id="CP002040">
    <property type="protein sequence ID" value="ADH67232.1"/>
    <property type="molecule type" value="Genomic_DNA"/>
</dbReference>
<feature type="region of interest" description="Disordered" evidence="1">
    <location>
        <begin position="192"/>
        <end position="236"/>
    </location>
</feature>
<dbReference type="HOGENOM" id="CLU_1174445_0_0_11"/>
<feature type="compositionally biased region" description="Pro residues" evidence="1">
    <location>
        <begin position="214"/>
        <end position="224"/>
    </location>
</feature>
<evidence type="ECO:0000256" key="1">
    <source>
        <dbReference type="SAM" id="MobiDB-lite"/>
    </source>
</evidence>
<proteinExistence type="predicted"/>
<organism evidence="2 3">
    <name type="scientific">Nocardiopsis dassonvillei (strain ATCC 23218 / DSM 43111 / CIP 107115 / JCM 7437 / KCTC 9190 / NBRC 14626 / NCTC 10488 / NRRL B-5397 / IMRU 509)</name>
    <name type="common">Actinomadura dassonvillei</name>
    <dbReference type="NCBI Taxonomy" id="446468"/>
    <lineage>
        <taxon>Bacteria</taxon>
        <taxon>Bacillati</taxon>
        <taxon>Actinomycetota</taxon>
        <taxon>Actinomycetes</taxon>
        <taxon>Streptosporangiales</taxon>
        <taxon>Nocardiopsidaceae</taxon>
        <taxon>Nocardiopsis</taxon>
    </lineage>
</organism>
<evidence type="ECO:0000313" key="3">
    <source>
        <dbReference type="Proteomes" id="UP000002219"/>
    </source>
</evidence>
<evidence type="ECO:0000313" key="2">
    <source>
        <dbReference type="EMBL" id="ADH67232.1"/>
    </source>
</evidence>
<keyword evidence="3" id="KW-1185">Reference proteome</keyword>
<dbReference type="KEGG" id="nda:Ndas_1804"/>
<sequence>MGGVTPEASPVRARHTAAADAGEHAFTADPSRGLLPAGAGAPDPFPESLPVGTRTCAPRRERVLAVPGAPDPLRGHLPAGLDAPLIADPCHPSERPDIADVLLCRCGRVSPSPRETGLALLRAHPGCRVAAVHGPDGRGVLATPRGLVLVTPVAPAGGAARGADRWGTVAAAALVYAWLVSGRDPAALPDTVLRSARNPSVPPPPDTGGDGAPAPEPAPVPGGPPVHEVWVRAEPR</sequence>
<feature type="region of interest" description="Disordered" evidence="1">
    <location>
        <begin position="1"/>
        <end position="20"/>
    </location>
</feature>
<feature type="region of interest" description="Disordered" evidence="1">
    <location>
        <begin position="27"/>
        <end position="49"/>
    </location>
</feature>
<reference evidence="2 3" key="1">
    <citation type="journal article" date="2010" name="Stand. Genomic Sci.">
        <title>Complete genome sequence of Nocardiopsis dassonvillei type strain (IMRU 509).</title>
        <authorList>
            <person name="Sun H."/>
            <person name="Lapidus A."/>
            <person name="Nolan M."/>
            <person name="Lucas S."/>
            <person name="Del Rio T.G."/>
            <person name="Tice H."/>
            <person name="Cheng J.F."/>
            <person name="Tapia R."/>
            <person name="Han C."/>
            <person name="Goodwin L."/>
            <person name="Pitluck S."/>
            <person name="Pagani I."/>
            <person name="Ivanova N."/>
            <person name="Mavromatis K."/>
            <person name="Mikhailova N."/>
            <person name="Pati A."/>
            <person name="Chen A."/>
            <person name="Palaniappan K."/>
            <person name="Land M."/>
            <person name="Hauser L."/>
            <person name="Chang Y.J."/>
            <person name="Jeffries C.D."/>
            <person name="Djao O.D."/>
            <person name="Rohde M."/>
            <person name="Sikorski J."/>
            <person name="Goker M."/>
            <person name="Woyke T."/>
            <person name="Bristow J."/>
            <person name="Eisen J.A."/>
            <person name="Markowitz V."/>
            <person name="Hugenholtz P."/>
            <person name="Kyrpides N.C."/>
            <person name="Klenk H.P."/>
        </authorList>
    </citation>
    <scope>NUCLEOTIDE SEQUENCE [LARGE SCALE GENOMIC DNA]</scope>
    <source>
        <strain evidence="3">ATCC 23218 / DSM 43111 / CIP 107115 / JCM 7437 / KCTC 9190 / NBRC 14626 / NCTC 10488 / NRRL B-5397 / IMRU 509</strain>
    </source>
</reference>
<gene>
    <name evidence="2" type="ordered locus">Ndas_1804</name>
</gene>
<protein>
    <submittedName>
        <fullName evidence="2">Uncharacterized protein</fullName>
    </submittedName>
</protein>
<dbReference type="Proteomes" id="UP000002219">
    <property type="component" value="Chromosome 1"/>
</dbReference>
<accession>D7B5G5</accession>
<dbReference type="AlphaFoldDB" id="D7B5G5"/>